<keyword evidence="2" id="KW-1185">Reference proteome</keyword>
<organism evidence="1 2">
    <name type="scientific">Rhodobacter flavimaris</name>
    <dbReference type="NCBI Taxonomy" id="2907145"/>
    <lineage>
        <taxon>Bacteria</taxon>
        <taxon>Pseudomonadati</taxon>
        <taxon>Pseudomonadota</taxon>
        <taxon>Alphaproteobacteria</taxon>
        <taxon>Rhodobacterales</taxon>
        <taxon>Rhodobacter group</taxon>
        <taxon>Rhodobacter</taxon>
    </lineage>
</organism>
<dbReference type="RefSeq" id="WP_233676813.1">
    <property type="nucleotide sequence ID" value="NZ_JAJUOS010000007.1"/>
</dbReference>
<reference evidence="1 2" key="1">
    <citation type="submission" date="2021-12" db="EMBL/GenBank/DDBJ databases">
        <title>Sinirhodobacter sp. WL0062 is a bacterium isolated from seawater.</title>
        <authorList>
            <person name="Wang L."/>
            <person name="He W."/>
            <person name="Zhang D.-F."/>
        </authorList>
    </citation>
    <scope>NUCLEOTIDE SEQUENCE [LARGE SCALE GENOMIC DNA]</scope>
    <source>
        <strain evidence="1 2">WL0062</strain>
    </source>
</reference>
<protein>
    <submittedName>
        <fullName evidence="1">Uncharacterized protein</fullName>
    </submittedName>
</protein>
<sequence length="115" mass="13358">MQINPHRHPAVRAGRHQPCHHGHIGLELIDFEFDQEYARQTALEIPSAILLKEGRPPDVLDVFLPNLRVDEADASISRIRFTRIENRKCVPLLVNYKNTGARFFRIAEPDRHCRE</sequence>
<comment type="caution">
    <text evidence="1">The sequence shown here is derived from an EMBL/GenBank/DDBJ whole genome shotgun (WGS) entry which is preliminary data.</text>
</comment>
<accession>A0ABS8YZB1</accession>
<evidence type="ECO:0000313" key="1">
    <source>
        <dbReference type="EMBL" id="MCE5973834.1"/>
    </source>
</evidence>
<evidence type="ECO:0000313" key="2">
    <source>
        <dbReference type="Proteomes" id="UP001521181"/>
    </source>
</evidence>
<dbReference type="Proteomes" id="UP001521181">
    <property type="component" value="Unassembled WGS sequence"/>
</dbReference>
<gene>
    <name evidence="1" type="ORF">LZA78_10110</name>
</gene>
<proteinExistence type="predicted"/>
<dbReference type="EMBL" id="JAJUOS010000007">
    <property type="protein sequence ID" value="MCE5973834.1"/>
    <property type="molecule type" value="Genomic_DNA"/>
</dbReference>
<name>A0ABS8YZB1_9RHOB</name>